<evidence type="ECO:0000256" key="1">
    <source>
        <dbReference type="SAM" id="MobiDB-lite"/>
    </source>
</evidence>
<comment type="caution">
    <text evidence="2">The sequence shown here is derived from an EMBL/GenBank/DDBJ whole genome shotgun (WGS) entry which is preliminary data.</text>
</comment>
<name>A0AAE1BKT9_PETCI</name>
<gene>
    <name evidence="2" type="ORF">Pcinc_040771</name>
</gene>
<protein>
    <submittedName>
        <fullName evidence="2">Uncharacterized protein</fullName>
    </submittedName>
</protein>
<proteinExistence type="predicted"/>
<dbReference type="EMBL" id="JAWQEG010007317">
    <property type="protein sequence ID" value="KAK3852652.1"/>
    <property type="molecule type" value="Genomic_DNA"/>
</dbReference>
<dbReference type="AlphaFoldDB" id="A0AAE1BKT9"/>
<feature type="region of interest" description="Disordered" evidence="1">
    <location>
        <begin position="1"/>
        <end position="24"/>
    </location>
</feature>
<reference evidence="2" key="1">
    <citation type="submission" date="2023-10" db="EMBL/GenBank/DDBJ databases">
        <title>Genome assemblies of two species of porcelain crab, Petrolisthes cinctipes and Petrolisthes manimaculis (Anomura: Porcellanidae).</title>
        <authorList>
            <person name="Angst P."/>
        </authorList>
    </citation>
    <scope>NUCLEOTIDE SEQUENCE</scope>
    <source>
        <strain evidence="2">PB745_01</strain>
        <tissue evidence="2">Gill</tissue>
    </source>
</reference>
<sequence length="75" mass="8750">MEIRDSNEEEEEEEEAEVKREEEEMMAENLNASGTLLFSCKPRPAWPPRQFSSSINFRISCLGRVRRRGSGEEEE</sequence>
<evidence type="ECO:0000313" key="2">
    <source>
        <dbReference type="EMBL" id="KAK3852652.1"/>
    </source>
</evidence>
<keyword evidence="3" id="KW-1185">Reference proteome</keyword>
<feature type="compositionally biased region" description="Acidic residues" evidence="1">
    <location>
        <begin position="7"/>
        <end position="16"/>
    </location>
</feature>
<dbReference type="Proteomes" id="UP001286313">
    <property type="component" value="Unassembled WGS sequence"/>
</dbReference>
<evidence type="ECO:0000313" key="3">
    <source>
        <dbReference type="Proteomes" id="UP001286313"/>
    </source>
</evidence>
<accession>A0AAE1BKT9</accession>
<organism evidence="2 3">
    <name type="scientific">Petrolisthes cinctipes</name>
    <name type="common">Flat porcelain crab</name>
    <dbReference type="NCBI Taxonomy" id="88211"/>
    <lineage>
        <taxon>Eukaryota</taxon>
        <taxon>Metazoa</taxon>
        <taxon>Ecdysozoa</taxon>
        <taxon>Arthropoda</taxon>
        <taxon>Crustacea</taxon>
        <taxon>Multicrustacea</taxon>
        <taxon>Malacostraca</taxon>
        <taxon>Eumalacostraca</taxon>
        <taxon>Eucarida</taxon>
        <taxon>Decapoda</taxon>
        <taxon>Pleocyemata</taxon>
        <taxon>Anomura</taxon>
        <taxon>Galatheoidea</taxon>
        <taxon>Porcellanidae</taxon>
        <taxon>Petrolisthes</taxon>
    </lineage>
</organism>